<dbReference type="InterPro" id="IPR006091">
    <property type="entry name" value="Acyl-CoA_Oxase/DH_mid-dom"/>
</dbReference>
<protein>
    <recommendedName>
        <fullName evidence="10">Butyryl-CoA dehydrogenase</fullName>
    </recommendedName>
</protein>
<proteinExistence type="inferred from homology"/>
<evidence type="ECO:0000259" key="7">
    <source>
        <dbReference type="Pfam" id="PF02770"/>
    </source>
</evidence>
<feature type="domain" description="Acyl-CoA dehydrogenase/oxidase N-terminal" evidence="8">
    <location>
        <begin position="7"/>
        <end position="119"/>
    </location>
</feature>
<dbReference type="InterPro" id="IPR046373">
    <property type="entry name" value="Acyl-CoA_Oxase/DH_mid-dom_sf"/>
</dbReference>
<dbReference type="SUPFAM" id="SSF47203">
    <property type="entry name" value="Acyl-CoA dehydrogenase C-terminal domain-like"/>
    <property type="match status" value="1"/>
</dbReference>
<comment type="similarity">
    <text evidence="2">Belongs to the acyl-CoA dehydrogenase family.</text>
</comment>
<gene>
    <name evidence="9" type="ORF">METZ01_LOCUS65080</name>
</gene>
<dbReference type="InterPro" id="IPR006089">
    <property type="entry name" value="Acyl-CoA_DH_CS"/>
</dbReference>
<dbReference type="InterPro" id="IPR013786">
    <property type="entry name" value="AcylCoA_DH/ox_N"/>
</dbReference>
<dbReference type="Pfam" id="PF00441">
    <property type="entry name" value="Acyl-CoA_dh_1"/>
    <property type="match status" value="1"/>
</dbReference>
<evidence type="ECO:0000256" key="1">
    <source>
        <dbReference type="ARBA" id="ARBA00001974"/>
    </source>
</evidence>
<dbReference type="InterPro" id="IPR036250">
    <property type="entry name" value="AcylCo_DH-like_C"/>
</dbReference>
<dbReference type="Pfam" id="PF02770">
    <property type="entry name" value="Acyl-CoA_dh_M"/>
    <property type="match status" value="1"/>
</dbReference>
<evidence type="ECO:0000259" key="8">
    <source>
        <dbReference type="Pfam" id="PF02771"/>
    </source>
</evidence>
<dbReference type="Pfam" id="PF02771">
    <property type="entry name" value="Acyl-CoA_dh_N"/>
    <property type="match status" value="1"/>
</dbReference>
<evidence type="ECO:0008006" key="10">
    <source>
        <dbReference type="Google" id="ProtNLM"/>
    </source>
</evidence>
<dbReference type="FunFam" id="1.10.540.10:FF:000002">
    <property type="entry name" value="Acyl-CoA dehydrogenase FadE19"/>
    <property type="match status" value="1"/>
</dbReference>
<feature type="domain" description="Acyl-CoA oxidase/dehydrogenase middle" evidence="7">
    <location>
        <begin position="124"/>
        <end position="216"/>
    </location>
</feature>
<dbReference type="FunFam" id="1.20.140.10:FF:000011">
    <property type="entry name" value="Medium-chain specific acyl-CoA dehydrogenase, mitochondrial"/>
    <property type="match status" value="1"/>
</dbReference>
<dbReference type="Gene3D" id="1.10.540.10">
    <property type="entry name" value="Acyl-CoA dehydrogenase/oxidase, N-terminal domain"/>
    <property type="match status" value="1"/>
</dbReference>
<sequence>MIGFDLTEENLMLEQSVREWSAVEVAPQIRQLDREHRFDKSILKKMAALGMLGLCVPKKYGGVGMDYVSLGLASEELEYVDTSLRVILSVHLGLNCLSLLTWGNEDQKLRYLVPQAKGERIATYGLTEPGAGSDVRGIQTVANKKGDRYLLTGEKMWISLADVADHFLVFAWSDLEKKKARDPSGLTAFIVEREFEGFVSGTLTEKWGILAGNTGFFKMEEMEVPEDNVLGKPGEGFKIAMSALDQGRYTVAAGAAGLIRACRDASEKYAKERRTFGVEIGQHQLVKAMIANMESNYQASRMLWLRAGWLKNEGRRNTRETGLAKWFSTEASEKAASDAVQIHGANGYSDEYPVGRFYRNCKGAVIYEGTKEIHSLMQADYVLGYRVDKATRCELPKYSEFEK</sequence>
<evidence type="ECO:0000313" key="9">
    <source>
        <dbReference type="EMBL" id="SVA12226.1"/>
    </source>
</evidence>
<reference evidence="9" key="1">
    <citation type="submission" date="2018-05" db="EMBL/GenBank/DDBJ databases">
        <authorList>
            <person name="Lanie J.A."/>
            <person name="Ng W.-L."/>
            <person name="Kazmierczak K.M."/>
            <person name="Andrzejewski T.M."/>
            <person name="Davidsen T.M."/>
            <person name="Wayne K.J."/>
            <person name="Tettelin H."/>
            <person name="Glass J.I."/>
            <person name="Rusch D."/>
            <person name="Podicherti R."/>
            <person name="Tsui H.-C.T."/>
            <person name="Winkler M.E."/>
        </authorList>
    </citation>
    <scope>NUCLEOTIDE SEQUENCE</scope>
</reference>
<dbReference type="GO" id="GO:0003995">
    <property type="term" value="F:acyl-CoA dehydrogenase activity"/>
    <property type="evidence" value="ECO:0007669"/>
    <property type="project" value="InterPro"/>
</dbReference>
<name>A0A381T7R6_9ZZZZ</name>
<dbReference type="GO" id="GO:0050660">
    <property type="term" value="F:flavin adenine dinucleotide binding"/>
    <property type="evidence" value="ECO:0007669"/>
    <property type="project" value="InterPro"/>
</dbReference>
<accession>A0A381T7R6</accession>
<dbReference type="Gene3D" id="2.40.110.10">
    <property type="entry name" value="Butyryl-CoA Dehydrogenase, subunit A, domain 2"/>
    <property type="match status" value="1"/>
</dbReference>
<organism evidence="9">
    <name type="scientific">marine metagenome</name>
    <dbReference type="NCBI Taxonomy" id="408172"/>
    <lineage>
        <taxon>unclassified sequences</taxon>
        <taxon>metagenomes</taxon>
        <taxon>ecological metagenomes</taxon>
    </lineage>
</organism>
<dbReference type="PROSITE" id="PS00072">
    <property type="entry name" value="ACYL_COA_DH_1"/>
    <property type="match status" value="1"/>
</dbReference>
<evidence type="ECO:0000256" key="4">
    <source>
        <dbReference type="ARBA" id="ARBA00022827"/>
    </source>
</evidence>
<evidence type="ECO:0000256" key="5">
    <source>
        <dbReference type="ARBA" id="ARBA00023002"/>
    </source>
</evidence>
<dbReference type="SUPFAM" id="SSF56645">
    <property type="entry name" value="Acyl-CoA dehydrogenase NM domain-like"/>
    <property type="match status" value="1"/>
</dbReference>
<dbReference type="Gene3D" id="1.20.140.10">
    <property type="entry name" value="Butyryl-CoA Dehydrogenase, subunit A, domain 3"/>
    <property type="match status" value="1"/>
</dbReference>
<keyword evidence="5" id="KW-0560">Oxidoreductase</keyword>
<dbReference type="InterPro" id="IPR009075">
    <property type="entry name" value="AcylCo_DH/oxidase_C"/>
</dbReference>
<keyword evidence="3" id="KW-0285">Flavoprotein</keyword>
<dbReference type="InterPro" id="IPR037069">
    <property type="entry name" value="AcylCoA_DH/ox_N_sf"/>
</dbReference>
<keyword evidence="4" id="KW-0274">FAD</keyword>
<comment type="cofactor">
    <cofactor evidence="1">
        <name>FAD</name>
        <dbReference type="ChEBI" id="CHEBI:57692"/>
    </cofactor>
</comment>
<evidence type="ECO:0000256" key="2">
    <source>
        <dbReference type="ARBA" id="ARBA00009347"/>
    </source>
</evidence>
<evidence type="ECO:0000256" key="3">
    <source>
        <dbReference type="ARBA" id="ARBA00022630"/>
    </source>
</evidence>
<evidence type="ECO:0000259" key="6">
    <source>
        <dbReference type="Pfam" id="PF00441"/>
    </source>
</evidence>
<dbReference type="EMBL" id="UINC01004156">
    <property type="protein sequence ID" value="SVA12226.1"/>
    <property type="molecule type" value="Genomic_DNA"/>
</dbReference>
<feature type="domain" description="Acyl-CoA dehydrogenase/oxidase C-terminal" evidence="6">
    <location>
        <begin position="234"/>
        <end position="377"/>
    </location>
</feature>
<dbReference type="InterPro" id="IPR009100">
    <property type="entry name" value="AcylCoA_DH/oxidase_NM_dom_sf"/>
</dbReference>
<dbReference type="AlphaFoldDB" id="A0A381T7R6"/>
<dbReference type="PANTHER" id="PTHR43884">
    <property type="entry name" value="ACYL-COA DEHYDROGENASE"/>
    <property type="match status" value="1"/>
</dbReference>
<dbReference type="PANTHER" id="PTHR43884:SF12">
    <property type="entry name" value="ISOVALERYL-COA DEHYDROGENASE, MITOCHONDRIAL-RELATED"/>
    <property type="match status" value="1"/>
</dbReference>